<dbReference type="PANTHER" id="PTHR24355:SF30">
    <property type="entry name" value="SERINE_THREONINE-PROTEIN KINASE 32B ISOFORM X1"/>
    <property type="match status" value="1"/>
</dbReference>
<dbReference type="Gene3D" id="3.30.200.20">
    <property type="entry name" value="Phosphorylase Kinase, domain 1"/>
    <property type="match status" value="1"/>
</dbReference>
<dbReference type="Gene3D" id="1.10.510.10">
    <property type="entry name" value="Transferase(Phosphotransferase) domain 1"/>
    <property type="match status" value="1"/>
</dbReference>
<dbReference type="GO" id="GO:0009966">
    <property type="term" value="P:regulation of signal transduction"/>
    <property type="evidence" value="ECO:0007669"/>
    <property type="project" value="TreeGrafter"/>
</dbReference>
<dbReference type="EMBL" id="MPUH01001026">
    <property type="protein sequence ID" value="OMJ71070.1"/>
    <property type="molecule type" value="Genomic_DNA"/>
</dbReference>
<evidence type="ECO:0000256" key="7">
    <source>
        <dbReference type="RuleBase" id="RU000304"/>
    </source>
</evidence>
<dbReference type="Pfam" id="PF00069">
    <property type="entry name" value="Pkinase"/>
    <property type="match status" value="1"/>
</dbReference>
<keyword evidence="11" id="KW-1185">Reference proteome</keyword>
<feature type="binding site" evidence="6">
    <location>
        <position position="49"/>
    </location>
    <ligand>
        <name>ATP</name>
        <dbReference type="ChEBI" id="CHEBI:30616"/>
    </ligand>
</feature>
<keyword evidence="5 6" id="KW-0067">ATP-binding</keyword>
<dbReference type="PROSITE" id="PS00107">
    <property type="entry name" value="PROTEIN_KINASE_ATP"/>
    <property type="match status" value="1"/>
</dbReference>
<name>A0A1R2B370_9CILI</name>
<keyword evidence="4" id="KW-0418">Kinase</keyword>
<dbReference type="InterPro" id="IPR017441">
    <property type="entry name" value="Protein_kinase_ATP_BS"/>
</dbReference>
<keyword evidence="2" id="KW-0808">Transferase</keyword>
<dbReference type="GO" id="GO:0004703">
    <property type="term" value="F:G protein-coupled receptor kinase activity"/>
    <property type="evidence" value="ECO:0007669"/>
    <property type="project" value="TreeGrafter"/>
</dbReference>
<evidence type="ECO:0008006" key="12">
    <source>
        <dbReference type="Google" id="ProtNLM"/>
    </source>
</evidence>
<comment type="caution">
    <text evidence="10">The sequence shown here is derived from an EMBL/GenBank/DDBJ whole genome shotgun (WGS) entry which is preliminary data.</text>
</comment>
<dbReference type="PROSITE" id="PS00108">
    <property type="entry name" value="PROTEIN_KINASE_ST"/>
    <property type="match status" value="1"/>
</dbReference>
<dbReference type="FunFam" id="1.10.510.10:FF:000454">
    <property type="entry name" value="Uncharacterized protein"/>
    <property type="match status" value="1"/>
</dbReference>
<dbReference type="SUPFAM" id="SSF56112">
    <property type="entry name" value="Protein kinase-like (PK-like)"/>
    <property type="match status" value="1"/>
</dbReference>
<reference evidence="10 11" key="1">
    <citation type="submission" date="2016-11" db="EMBL/GenBank/DDBJ databases">
        <title>The macronuclear genome of Stentor coeruleus: a giant cell with tiny introns.</title>
        <authorList>
            <person name="Slabodnick M."/>
            <person name="Ruby J.G."/>
            <person name="Reiff S.B."/>
            <person name="Swart E.C."/>
            <person name="Gosai S."/>
            <person name="Prabakaran S."/>
            <person name="Witkowska E."/>
            <person name="Larue G.E."/>
            <person name="Fisher S."/>
            <person name="Freeman R.M."/>
            <person name="Gunawardena J."/>
            <person name="Chu W."/>
            <person name="Stover N.A."/>
            <person name="Gregory B.D."/>
            <person name="Nowacki M."/>
            <person name="Derisi J."/>
            <person name="Roy S.W."/>
            <person name="Marshall W.F."/>
            <person name="Sood P."/>
        </authorList>
    </citation>
    <scope>NUCLEOTIDE SEQUENCE [LARGE SCALE GENOMIC DNA]</scope>
    <source>
        <strain evidence="10">WM001</strain>
    </source>
</reference>
<dbReference type="InterPro" id="IPR011009">
    <property type="entry name" value="Kinase-like_dom_sf"/>
</dbReference>
<accession>A0A1R2B370</accession>
<dbReference type="GO" id="GO:0005524">
    <property type="term" value="F:ATP binding"/>
    <property type="evidence" value="ECO:0007669"/>
    <property type="project" value="UniProtKB-UniRule"/>
</dbReference>
<feature type="domain" description="Protein kinase" evidence="8">
    <location>
        <begin position="20"/>
        <end position="278"/>
    </location>
</feature>
<dbReference type="GO" id="GO:0001664">
    <property type="term" value="F:G protein-coupled receptor binding"/>
    <property type="evidence" value="ECO:0007669"/>
    <property type="project" value="TreeGrafter"/>
</dbReference>
<keyword evidence="1 7" id="KW-0723">Serine/threonine-protein kinase</keyword>
<dbReference type="InterPro" id="IPR008271">
    <property type="entry name" value="Ser/Thr_kinase_AS"/>
</dbReference>
<evidence type="ECO:0000259" key="8">
    <source>
        <dbReference type="PROSITE" id="PS50011"/>
    </source>
</evidence>
<gene>
    <name evidence="10" type="ORF">SteCoe_30827</name>
</gene>
<evidence type="ECO:0000256" key="6">
    <source>
        <dbReference type="PROSITE-ProRule" id="PRU10141"/>
    </source>
</evidence>
<evidence type="ECO:0000256" key="1">
    <source>
        <dbReference type="ARBA" id="ARBA00022527"/>
    </source>
</evidence>
<dbReference type="PROSITE" id="PS50011">
    <property type="entry name" value="PROTEIN_KINASE_DOM"/>
    <property type="match status" value="1"/>
</dbReference>
<proteinExistence type="inferred from homology"/>
<dbReference type="Proteomes" id="UP000187209">
    <property type="component" value="Unassembled WGS sequence"/>
</dbReference>
<dbReference type="PANTHER" id="PTHR24355">
    <property type="entry name" value="G PROTEIN-COUPLED RECEPTOR KINASE/RIBOSOMAL PROTEIN S6 KINASE"/>
    <property type="match status" value="1"/>
</dbReference>
<dbReference type="AlphaFoldDB" id="A0A1R2B370"/>
<evidence type="ECO:0000259" key="9">
    <source>
        <dbReference type="PROSITE" id="PS51285"/>
    </source>
</evidence>
<evidence type="ECO:0000256" key="4">
    <source>
        <dbReference type="ARBA" id="ARBA00022777"/>
    </source>
</evidence>
<evidence type="ECO:0000313" key="10">
    <source>
        <dbReference type="EMBL" id="OMJ71070.1"/>
    </source>
</evidence>
<evidence type="ECO:0000256" key="5">
    <source>
        <dbReference type="ARBA" id="ARBA00022840"/>
    </source>
</evidence>
<evidence type="ECO:0000313" key="11">
    <source>
        <dbReference type="Proteomes" id="UP000187209"/>
    </source>
</evidence>
<dbReference type="GO" id="GO:0007186">
    <property type="term" value="P:G protein-coupled receptor signaling pathway"/>
    <property type="evidence" value="ECO:0007669"/>
    <property type="project" value="TreeGrafter"/>
</dbReference>
<organism evidence="10 11">
    <name type="scientific">Stentor coeruleus</name>
    <dbReference type="NCBI Taxonomy" id="5963"/>
    <lineage>
        <taxon>Eukaryota</taxon>
        <taxon>Sar</taxon>
        <taxon>Alveolata</taxon>
        <taxon>Ciliophora</taxon>
        <taxon>Postciliodesmatophora</taxon>
        <taxon>Heterotrichea</taxon>
        <taxon>Heterotrichida</taxon>
        <taxon>Stentoridae</taxon>
        <taxon>Stentor</taxon>
    </lineage>
</organism>
<dbReference type="InterPro" id="IPR000719">
    <property type="entry name" value="Prot_kinase_dom"/>
</dbReference>
<dbReference type="PROSITE" id="PS51285">
    <property type="entry name" value="AGC_KINASE_CTER"/>
    <property type="match status" value="1"/>
</dbReference>
<dbReference type="SMART" id="SM00220">
    <property type="entry name" value="S_TKc"/>
    <property type="match status" value="1"/>
</dbReference>
<dbReference type="InterPro" id="IPR000961">
    <property type="entry name" value="AGC-kinase_C"/>
</dbReference>
<protein>
    <recommendedName>
        <fullName evidence="12">Protein kinase domain-containing protein</fullName>
    </recommendedName>
</protein>
<feature type="domain" description="AGC-kinase C-terminal" evidence="9">
    <location>
        <begin position="279"/>
        <end position="343"/>
    </location>
</feature>
<keyword evidence="3 6" id="KW-0547">Nucleotide-binding</keyword>
<comment type="similarity">
    <text evidence="7">Belongs to the protein kinase superfamily.</text>
</comment>
<evidence type="ECO:0000256" key="2">
    <source>
        <dbReference type="ARBA" id="ARBA00022679"/>
    </source>
</evidence>
<sequence>MGNTSFTEIITPTHLSKSDFAFQYAIGRGGFGKVWVVEFRGDEQDYAMKEMMKLRIISKQSVNSVLNEQKLLSVLRHPFIVNMKFAFQDRDNLYLVMDLMKGGDLRYHINQHERFSEEITKFFTACIVTGLEYLHINSIIHRDIKPENLVLDNKGYLRITDFGIARIITSDNTRDTSGTPGYMAPEVLNRQRHSIPVDYFALGVIIYEFMTGRRPYLGRSRKEIKDSIMGRQAKLVKSQVPKGWSLESVDFVNKLLERKPENRLGSGGPSEVKNHVWLRDFPWKALLEKKIDSPFKPKDDVNFDPRVLINWKDDLDYSIDFSSIQPLFKKYYYDWRESKNKPNETTLQAKIEDLEVIQV</sequence>
<dbReference type="OrthoDB" id="354826at2759"/>
<evidence type="ECO:0000256" key="3">
    <source>
        <dbReference type="ARBA" id="ARBA00022741"/>
    </source>
</evidence>